<dbReference type="AlphaFoldDB" id="A0A0J7JZC6"/>
<dbReference type="PaxDb" id="67767-A0A0J7JZC6"/>
<dbReference type="Proteomes" id="UP000036403">
    <property type="component" value="Unassembled WGS sequence"/>
</dbReference>
<reference evidence="1 2" key="1">
    <citation type="submission" date="2015-04" db="EMBL/GenBank/DDBJ databases">
        <title>Lasius niger genome sequencing.</title>
        <authorList>
            <person name="Konorov E.A."/>
            <person name="Nikitin M.A."/>
            <person name="Kirill M.V."/>
            <person name="Chang P."/>
        </authorList>
    </citation>
    <scope>NUCLEOTIDE SEQUENCE [LARGE SCALE GENOMIC DNA]</scope>
    <source>
        <tissue evidence="1">Whole</tissue>
    </source>
</reference>
<organism evidence="1 2">
    <name type="scientific">Lasius niger</name>
    <name type="common">Black garden ant</name>
    <dbReference type="NCBI Taxonomy" id="67767"/>
    <lineage>
        <taxon>Eukaryota</taxon>
        <taxon>Metazoa</taxon>
        <taxon>Ecdysozoa</taxon>
        <taxon>Arthropoda</taxon>
        <taxon>Hexapoda</taxon>
        <taxon>Insecta</taxon>
        <taxon>Pterygota</taxon>
        <taxon>Neoptera</taxon>
        <taxon>Endopterygota</taxon>
        <taxon>Hymenoptera</taxon>
        <taxon>Apocrita</taxon>
        <taxon>Aculeata</taxon>
        <taxon>Formicoidea</taxon>
        <taxon>Formicidae</taxon>
        <taxon>Formicinae</taxon>
        <taxon>Lasius</taxon>
        <taxon>Lasius</taxon>
    </lineage>
</organism>
<dbReference type="OrthoDB" id="7552414at2759"/>
<dbReference type="EMBL" id="LBMM01019963">
    <property type="protein sequence ID" value="KMQ83404.1"/>
    <property type="molecule type" value="Genomic_DNA"/>
</dbReference>
<name>A0A0J7JZC6_LASNI</name>
<keyword evidence="2" id="KW-1185">Reference proteome</keyword>
<comment type="caution">
    <text evidence="1">The sequence shown here is derived from an EMBL/GenBank/DDBJ whole genome shotgun (WGS) entry which is preliminary data.</text>
</comment>
<feature type="non-terminal residue" evidence="1">
    <location>
        <position position="1"/>
    </location>
</feature>
<gene>
    <name evidence="1" type="ORF">RF55_20133</name>
</gene>
<accession>A0A0J7JZC6</accession>
<proteinExistence type="predicted"/>
<evidence type="ECO:0000313" key="1">
    <source>
        <dbReference type="EMBL" id="KMQ83404.1"/>
    </source>
</evidence>
<protein>
    <submittedName>
        <fullName evidence="1">Serpin-like protein</fullName>
    </submittedName>
</protein>
<evidence type="ECO:0000313" key="2">
    <source>
        <dbReference type="Proteomes" id="UP000036403"/>
    </source>
</evidence>
<sequence length="111" mass="12645">TQSLFLLFPAVQSIFPNNWEVDKIVSGLVERLTTNEETDVLRKVLDNQESSTAKLSTESEMYPDFFELENELPIDQLLVDLTIRELSEPDNASLPNFTDENMHFGGAMHRA</sequence>